<proteinExistence type="predicted"/>
<keyword evidence="1" id="KW-1185">Reference proteome</keyword>
<sequence>MIIDSYSRLQPFFGELFPPFVDFFPNFHLWPVPSLMLIGCAMGGSLRFLAQFSLLFGRTNLKALLLSNFRNILELSWVTYLYMVLIADVLLRVLLIIQQLLQESRHGSKRDIYYMHPAVFKEPSVVDRAINDICILLQCSRHNLNVVSVGNGCAYPIPVHVEEVDVIGKCIVEWMFVIEYLLLFYFVDCLLRLWLWIVTPLMLEQDIISVAQYVLVVEKESGSVWQEEPLHCDNNMRLLFCEFPRIFGSIISFFNQGRGYPDVPTRRFLRLLVDKLHLPVYCLVDCDPYGFDILTTYKFGSLVRIIHCGVIMM</sequence>
<reference evidence="1" key="1">
    <citation type="journal article" date="2014" name="Nat. Commun.">
        <title>The tobacco genome sequence and its comparison with those of tomato and potato.</title>
        <authorList>
            <person name="Sierro N."/>
            <person name="Battey J.N."/>
            <person name="Ouadi S."/>
            <person name="Bakaher N."/>
            <person name="Bovet L."/>
            <person name="Willig A."/>
            <person name="Goepfert S."/>
            <person name="Peitsch M.C."/>
            <person name="Ivanov N.V."/>
        </authorList>
    </citation>
    <scope>NUCLEOTIDE SEQUENCE [LARGE SCALE GENOMIC DNA]</scope>
</reference>
<dbReference type="RefSeq" id="XP_075109012.1">
    <property type="nucleotide sequence ID" value="XM_075252911.1"/>
</dbReference>
<evidence type="ECO:0000313" key="2">
    <source>
        <dbReference type="RefSeq" id="XP_075109012.1"/>
    </source>
</evidence>
<protein>
    <submittedName>
        <fullName evidence="2">Meiotic recombination protein SPO11-1-like</fullName>
    </submittedName>
</protein>
<gene>
    <name evidence="2" type="primary">LOC107800601</name>
</gene>
<reference evidence="2" key="2">
    <citation type="submission" date="2025-08" db="UniProtKB">
        <authorList>
            <consortium name="RefSeq"/>
        </authorList>
    </citation>
    <scope>IDENTIFICATION</scope>
    <source>
        <tissue evidence="2">Leaf</tissue>
    </source>
</reference>
<organism evidence="1 2">
    <name type="scientific">Nicotiana tabacum</name>
    <name type="common">Common tobacco</name>
    <dbReference type="NCBI Taxonomy" id="4097"/>
    <lineage>
        <taxon>Eukaryota</taxon>
        <taxon>Viridiplantae</taxon>
        <taxon>Streptophyta</taxon>
        <taxon>Embryophyta</taxon>
        <taxon>Tracheophyta</taxon>
        <taxon>Spermatophyta</taxon>
        <taxon>Magnoliopsida</taxon>
        <taxon>eudicotyledons</taxon>
        <taxon>Gunneridae</taxon>
        <taxon>Pentapetalae</taxon>
        <taxon>asterids</taxon>
        <taxon>lamiids</taxon>
        <taxon>Solanales</taxon>
        <taxon>Solanaceae</taxon>
        <taxon>Nicotianoideae</taxon>
        <taxon>Nicotianeae</taxon>
        <taxon>Nicotiana</taxon>
    </lineage>
</organism>
<dbReference type="Proteomes" id="UP000790787">
    <property type="component" value="Chromosome 5"/>
</dbReference>
<name>A0AC58UHP0_TOBAC</name>
<evidence type="ECO:0000313" key="1">
    <source>
        <dbReference type="Proteomes" id="UP000790787"/>
    </source>
</evidence>
<accession>A0AC58UHP0</accession>